<gene>
    <name evidence="4" type="ORF">IAC61_00730</name>
</gene>
<accession>A0A9D9DDP3</accession>
<evidence type="ECO:0000313" key="4">
    <source>
        <dbReference type="EMBL" id="MBO8425829.1"/>
    </source>
</evidence>
<sequence length="224" mass="25779">MERGIEEILAYLNGFAGKSIEELFSYVNLATKAKNRNRMLAEKLLEAYLGHGFSVSNAPWQLKTIRLDKNNRPKESCAFPTFRCADIANNDFAHSEIRKTLDGDFLFFATKDSGREVFVGAFIYRLPKAYLDGEVKEVYEKTRKVIRSGDVVKCRKDNRLILNFPRESEQRIAHVRPHGRNQFDVDHLPVRDIKTGITDIPKHCFWLNKGFIEEIAKANLNLEA</sequence>
<organism evidence="4 5">
    <name type="scientific">Candidatus Alloenteromonas pullistercoris</name>
    <dbReference type="NCBI Taxonomy" id="2840785"/>
    <lineage>
        <taxon>Bacteria</taxon>
        <taxon>Bacillati</taxon>
        <taxon>Bacillota</taxon>
        <taxon>Bacillota incertae sedis</taxon>
        <taxon>Candidatus Alloenteromonas</taxon>
    </lineage>
</organism>
<comment type="caution">
    <text evidence="4">The sequence shown here is derived from an EMBL/GenBank/DDBJ whole genome shotgun (WGS) entry which is preliminary data.</text>
</comment>
<dbReference type="Gene3D" id="3.40.600.10">
    <property type="entry name" value="DNA mismatch repair MutH/Restriction endonuclease, type II"/>
    <property type="match status" value="1"/>
</dbReference>
<dbReference type="Proteomes" id="UP000823634">
    <property type="component" value="Unassembled WGS sequence"/>
</dbReference>
<dbReference type="SUPFAM" id="SSF52980">
    <property type="entry name" value="Restriction endonuclease-like"/>
    <property type="match status" value="1"/>
</dbReference>
<evidence type="ECO:0000256" key="1">
    <source>
        <dbReference type="ARBA" id="ARBA00022722"/>
    </source>
</evidence>
<proteinExistence type="predicted"/>
<dbReference type="EMBL" id="JADINA010000007">
    <property type="protein sequence ID" value="MBO8425829.1"/>
    <property type="molecule type" value="Genomic_DNA"/>
</dbReference>
<dbReference type="GO" id="GO:0003677">
    <property type="term" value="F:DNA binding"/>
    <property type="evidence" value="ECO:0007669"/>
    <property type="project" value="InterPro"/>
</dbReference>
<keyword evidence="3" id="KW-0378">Hydrolase</keyword>
<protein>
    <submittedName>
        <fullName evidence="4">Uncharacterized protein</fullName>
    </submittedName>
</protein>
<name>A0A9D9DDP3_9FIRM</name>
<evidence type="ECO:0000256" key="3">
    <source>
        <dbReference type="ARBA" id="ARBA00022801"/>
    </source>
</evidence>
<keyword evidence="2" id="KW-0255">Endonuclease</keyword>
<reference evidence="4" key="1">
    <citation type="submission" date="2020-10" db="EMBL/GenBank/DDBJ databases">
        <authorList>
            <person name="Gilroy R."/>
        </authorList>
    </citation>
    <scope>NUCLEOTIDE SEQUENCE</scope>
    <source>
        <strain evidence="4">17113</strain>
    </source>
</reference>
<dbReference type="CDD" id="cd22355">
    <property type="entry name" value="Sau3AI_C"/>
    <property type="match status" value="1"/>
</dbReference>
<keyword evidence="1" id="KW-0540">Nuclease</keyword>
<dbReference type="InterPro" id="IPR037057">
    <property type="entry name" value="DNA_rep_MutH/T2_RE_sf"/>
</dbReference>
<dbReference type="InterPro" id="IPR011335">
    <property type="entry name" value="Restrct_endonuc-II-like"/>
</dbReference>
<dbReference type="GO" id="GO:0016787">
    <property type="term" value="F:hydrolase activity"/>
    <property type="evidence" value="ECO:0007669"/>
    <property type="project" value="UniProtKB-KW"/>
</dbReference>
<dbReference type="GO" id="GO:0004519">
    <property type="term" value="F:endonuclease activity"/>
    <property type="evidence" value="ECO:0007669"/>
    <property type="project" value="UniProtKB-KW"/>
</dbReference>
<reference evidence="4" key="2">
    <citation type="journal article" date="2021" name="PeerJ">
        <title>Extensive microbial diversity within the chicken gut microbiome revealed by metagenomics and culture.</title>
        <authorList>
            <person name="Gilroy R."/>
            <person name="Ravi A."/>
            <person name="Getino M."/>
            <person name="Pursley I."/>
            <person name="Horton D.L."/>
            <person name="Alikhan N.F."/>
            <person name="Baker D."/>
            <person name="Gharbi K."/>
            <person name="Hall N."/>
            <person name="Watson M."/>
            <person name="Adriaenssens E.M."/>
            <person name="Foster-Nyarko E."/>
            <person name="Jarju S."/>
            <person name="Secka A."/>
            <person name="Antonio M."/>
            <person name="Oren A."/>
            <person name="Chaudhuri R.R."/>
            <person name="La Ragione R."/>
            <person name="Hildebrand F."/>
            <person name="Pallen M.J."/>
        </authorList>
    </citation>
    <scope>NUCLEOTIDE SEQUENCE</scope>
    <source>
        <strain evidence="4">17113</strain>
    </source>
</reference>
<evidence type="ECO:0000313" key="5">
    <source>
        <dbReference type="Proteomes" id="UP000823634"/>
    </source>
</evidence>
<evidence type="ECO:0000256" key="2">
    <source>
        <dbReference type="ARBA" id="ARBA00022759"/>
    </source>
</evidence>
<dbReference type="AlphaFoldDB" id="A0A9D9DDP3"/>